<dbReference type="Pfam" id="PF07885">
    <property type="entry name" value="Ion_trans_2"/>
    <property type="match status" value="1"/>
</dbReference>
<evidence type="ECO:0000259" key="5">
    <source>
        <dbReference type="PROSITE" id="PS51201"/>
    </source>
</evidence>
<organism evidence="6 7">
    <name type="scientific">Nitrincola iocasae</name>
    <dbReference type="NCBI Taxonomy" id="2614693"/>
    <lineage>
        <taxon>Bacteria</taxon>
        <taxon>Pseudomonadati</taxon>
        <taxon>Pseudomonadota</taxon>
        <taxon>Gammaproteobacteria</taxon>
        <taxon>Oceanospirillales</taxon>
        <taxon>Oceanospirillaceae</taxon>
        <taxon>Nitrincola</taxon>
    </lineage>
</organism>
<evidence type="ECO:0000256" key="1">
    <source>
        <dbReference type="ARBA" id="ARBA00004651"/>
    </source>
</evidence>
<feature type="domain" description="RCK N-terminal" evidence="5">
    <location>
        <begin position="124"/>
        <end position="246"/>
    </location>
</feature>
<dbReference type="Proteomes" id="UP000325606">
    <property type="component" value="Chromosome"/>
</dbReference>
<accession>A0A5J6LG49</accession>
<feature type="transmembrane region" description="Helical" evidence="4">
    <location>
        <begin position="17"/>
        <end position="36"/>
    </location>
</feature>
<evidence type="ECO:0000256" key="4">
    <source>
        <dbReference type="SAM" id="Phobius"/>
    </source>
</evidence>
<sequence>MQNNILYLVLRRLRTPLIILIIVYAITIAGFVLIPGQDDQGEPWRMGFFHAFYFVSYMATTIGFGEVPYVFTNAQRMWAMVSMYLSVSAWLYAIGATLQIFQEAAFLRLLRLRRFIKEVNAFDESFWLICGYGVTGSLVVRELAAQGIRSVVVDINQSRVDSLELENALVSVPVLCADASKPDNLEYAGIRHPCCQGVMALTNSDNANLSIAIASKLQYPKRQVFSRTQSALHAANLASFGTDLIVDPFKVYAEYLALAVSSPKKHLVFDWLTNPQHRALSSLYKSRQGRWIICGYGHYGQALYQALVQVGVAITVIEPDAQQLDALDDIVVGVGTEASTLRQARVETAVGIVAGTANDADNLSIIMTARELNPELTCVVSQNRHSNERVFQHANCDFVMKSGAVIASRIMAHSRSNLLMVFIEHLLQQPDVWAHTLLNRLNRSVGDERLEIWEVIVNEAKAPAVCNFIAAKGRLELKYVMKNPHNRQAMLDCIPLLLQQGDSLDYLPGELHALQPGDRVLFCGRAEAGRKMEWHLNNYNMLHYAVTGNDAGNNLLARMLRKWHADE</sequence>
<dbReference type="EMBL" id="CP044222">
    <property type="protein sequence ID" value="QEW07428.1"/>
    <property type="molecule type" value="Genomic_DNA"/>
</dbReference>
<dbReference type="SUPFAM" id="SSF81324">
    <property type="entry name" value="Voltage-gated potassium channels"/>
    <property type="match status" value="1"/>
</dbReference>
<dbReference type="Gene3D" id="3.40.50.720">
    <property type="entry name" value="NAD(P)-binding Rossmann-like Domain"/>
    <property type="match status" value="2"/>
</dbReference>
<feature type="transmembrane region" description="Helical" evidence="4">
    <location>
        <begin position="48"/>
        <end position="71"/>
    </location>
</feature>
<dbReference type="InterPro" id="IPR036291">
    <property type="entry name" value="NAD(P)-bd_dom_sf"/>
</dbReference>
<name>A0A5J6LG49_9GAMM</name>
<dbReference type="AlphaFoldDB" id="A0A5J6LG49"/>
<evidence type="ECO:0000313" key="6">
    <source>
        <dbReference type="EMBL" id="QEW07428.1"/>
    </source>
</evidence>
<keyword evidence="4" id="KW-0472">Membrane</keyword>
<feature type="domain" description="RCK N-terminal" evidence="5">
    <location>
        <begin position="288"/>
        <end position="400"/>
    </location>
</feature>
<keyword evidence="3" id="KW-0406">Ion transport</keyword>
<evidence type="ECO:0000313" key="7">
    <source>
        <dbReference type="Proteomes" id="UP000325606"/>
    </source>
</evidence>
<dbReference type="PANTHER" id="PTHR43833:SF5">
    <property type="entry name" value="TRK SYSTEM POTASSIUM UPTAKE PROTEIN TRKA"/>
    <property type="match status" value="1"/>
</dbReference>
<keyword evidence="7" id="KW-1185">Reference proteome</keyword>
<dbReference type="RefSeq" id="WP_151056838.1">
    <property type="nucleotide sequence ID" value="NZ_CP044222.1"/>
</dbReference>
<dbReference type="Gene3D" id="1.10.287.70">
    <property type="match status" value="1"/>
</dbReference>
<feature type="transmembrane region" description="Helical" evidence="4">
    <location>
        <begin position="77"/>
        <end position="101"/>
    </location>
</feature>
<dbReference type="InterPro" id="IPR003148">
    <property type="entry name" value="RCK_N"/>
</dbReference>
<dbReference type="GO" id="GO:0005886">
    <property type="term" value="C:plasma membrane"/>
    <property type="evidence" value="ECO:0007669"/>
    <property type="project" value="UniProtKB-SubCell"/>
</dbReference>
<dbReference type="InterPro" id="IPR050721">
    <property type="entry name" value="Trk_Ktr_HKT_K-transport"/>
</dbReference>
<keyword evidence="4" id="KW-1133">Transmembrane helix</keyword>
<protein>
    <submittedName>
        <fullName evidence="6">Potassium transporter TrkA</fullName>
    </submittedName>
</protein>
<keyword evidence="4" id="KW-0812">Transmembrane</keyword>
<reference evidence="6 7" key="1">
    <citation type="submission" date="2019-09" db="EMBL/GenBank/DDBJ databases">
        <title>Nitrincola iocasae sp. nov., a bacterium isolated from the sediment collected at a cold seep field in South China Sea.</title>
        <authorList>
            <person name="Zhang H."/>
            <person name="Wang H."/>
            <person name="Li C."/>
        </authorList>
    </citation>
    <scope>NUCLEOTIDE SEQUENCE [LARGE SCALE GENOMIC DNA]</scope>
    <source>
        <strain evidence="6 7">KXZD1103</strain>
    </source>
</reference>
<keyword evidence="2" id="KW-0813">Transport</keyword>
<dbReference type="PANTHER" id="PTHR43833">
    <property type="entry name" value="POTASSIUM CHANNEL PROTEIN 2-RELATED-RELATED"/>
    <property type="match status" value="1"/>
</dbReference>
<proteinExistence type="predicted"/>
<dbReference type="SUPFAM" id="SSF51735">
    <property type="entry name" value="NAD(P)-binding Rossmann-fold domains"/>
    <property type="match status" value="2"/>
</dbReference>
<comment type="subcellular location">
    <subcellularLocation>
        <location evidence="1">Cell membrane</location>
        <topology evidence="1">Multi-pass membrane protein</topology>
    </subcellularLocation>
</comment>
<dbReference type="PROSITE" id="PS51201">
    <property type="entry name" value="RCK_N"/>
    <property type="match status" value="2"/>
</dbReference>
<gene>
    <name evidence="6" type="ORF">F5I99_13520</name>
</gene>
<evidence type="ECO:0000256" key="3">
    <source>
        <dbReference type="ARBA" id="ARBA00023065"/>
    </source>
</evidence>
<dbReference type="Pfam" id="PF02254">
    <property type="entry name" value="TrkA_N"/>
    <property type="match status" value="2"/>
</dbReference>
<evidence type="ECO:0000256" key="2">
    <source>
        <dbReference type="ARBA" id="ARBA00022448"/>
    </source>
</evidence>
<dbReference type="GO" id="GO:0006813">
    <property type="term" value="P:potassium ion transport"/>
    <property type="evidence" value="ECO:0007669"/>
    <property type="project" value="InterPro"/>
</dbReference>
<dbReference type="KEGG" id="nik:F5I99_13520"/>
<dbReference type="InterPro" id="IPR013099">
    <property type="entry name" value="K_chnl_dom"/>
</dbReference>